<dbReference type="CDD" id="cd01836">
    <property type="entry name" value="FeeA_FeeB_like"/>
    <property type="match status" value="1"/>
</dbReference>
<sequence length="273" mass="28819">MRRVAVEGGKRGGVRRPALWLGAPAALLALVVGQAWMTAREEYLPRPPYEVAHTVTPDGEVRAGADTGQVRLAVLGDSTVEGIGSPTAEGALPVLVASRVAEALDRTVGVVGLGVSGARTRDVQHDQAPRLAGGEWDVVLVVVGSNDVTHAHAPWRMAETTRRMLEEVEAASRAPVVLGGIPEFHTVPAVPRPLRWLLGWQADLLRARQAAAARDVGVRFVDIRAEASPRFLGRPESMSADGFHPSDLGYGLWADALAPQVADAVAAGDTAPE</sequence>
<keyword evidence="3" id="KW-1185">Reference proteome</keyword>
<dbReference type="GO" id="GO:0004622">
    <property type="term" value="F:phosphatidylcholine lysophospholipase activity"/>
    <property type="evidence" value="ECO:0007669"/>
    <property type="project" value="TreeGrafter"/>
</dbReference>
<dbReference type="AlphaFoldDB" id="A0A411YG82"/>
<dbReference type="Pfam" id="PF13472">
    <property type="entry name" value="Lipase_GDSL_2"/>
    <property type="match status" value="1"/>
</dbReference>
<reference evidence="2 3" key="1">
    <citation type="submission" date="2019-01" db="EMBL/GenBank/DDBJ databases">
        <title>Egibacter rhizosphaerae EGI 80759T.</title>
        <authorList>
            <person name="Chen D.-D."/>
            <person name="Tian Y."/>
            <person name="Jiao J.-Y."/>
            <person name="Zhang X.-T."/>
            <person name="Zhang Y.-G."/>
            <person name="Zhang Y."/>
            <person name="Xiao M."/>
            <person name="Shu W.-S."/>
            <person name="Li W.-J."/>
        </authorList>
    </citation>
    <scope>NUCLEOTIDE SEQUENCE [LARGE SCALE GENOMIC DNA]</scope>
    <source>
        <strain evidence="2 3">EGI 80759</strain>
    </source>
</reference>
<dbReference type="PANTHER" id="PTHR30383:SF24">
    <property type="entry name" value="THIOESTERASE 1_PROTEASE 1_LYSOPHOSPHOLIPASE L1"/>
    <property type="match status" value="1"/>
</dbReference>
<feature type="domain" description="SGNH hydrolase-type esterase" evidence="1">
    <location>
        <begin position="74"/>
        <end position="251"/>
    </location>
</feature>
<accession>A0A411YG82</accession>
<dbReference type="Proteomes" id="UP000291469">
    <property type="component" value="Chromosome"/>
</dbReference>
<proteinExistence type="predicted"/>
<dbReference type="InterPro" id="IPR051532">
    <property type="entry name" value="Ester_Hydrolysis_Enzymes"/>
</dbReference>
<evidence type="ECO:0000259" key="1">
    <source>
        <dbReference type="Pfam" id="PF13472"/>
    </source>
</evidence>
<evidence type="ECO:0000313" key="2">
    <source>
        <dbReference type="EMBL" id="QBI20161.1"/>
    </source>
</evidence>
<dbReference type="InterPro" id="IPR036514">
    <property type="entry name" value="SGNH_hydro_sf"/>
</dbReference>
<dbReference type="SUPFAM" id="SSF52266">
    <property type="entry name" value="SGNH hydrolase"/>
    <property type="match status" value="1"/>
</dbReference>
<protein>
    <submittedName>
        <fullName evidence="2">SGNH/GDSL hydrolase family protein</fullName>
    </submittedName>
</protein>
<dbReference type="InterPro" id="IPR013830">
    <property type="entry name" value="SGNH_hydro"/>
</dbReference>
<dbReference type="RefSeq" id="WP_131155158.1">
    <property type="nucleotide sequence ID" value="NZ_CP036402.1"/>
</dbReference>
<gene>
    <name evidence="2" type="ORF">ER308_11700</name>
</gene>
<dbReference type="PANTHER" id="PTHR30383">
    <property type="entry name" value="THIOESTERASE 1/PROTEASE 1/LYSOPHOSPHOLIPASE L1"/>
    <property type="match status" value="1"/>
</dbReference>
<dbReference type="OrthoDB" id="9804395at2"/>
<dbReference type="KEGG" id="erz:ER308_11700"/>
<evidence type="ECO:0000313" key="3">
    <source>
        <dbReference type="Proteomes" id="UP000291469"/>
    </source>
</evidence>
<name>A0A411YG82_9ACTN</name>
<dbReference type="EMBL" id="CP036402">
    <property type="protein sequence ID" value="QBI20161.1"/>
    <property type="molecule type" value="Genomic_DNA"/>
</dbReference>
<keyword evidence="2" id="KW-0378">Hydrolase</keyword>
<dbReference type="Gene3D" id="3.40.50.1110">
    <property type="entry name" value="SGNH hydrolase"/>
    <property type="match status" value="1"/>
</dbReference>
<organism evidence="2 3">
    <name type="scientific">Egibacter rhizosphaerae</name>
    <dbReference type="NCBI Taxonomy" id="1670831"/>
    <lineage>
        <taxon>Bacteria</taxon>
        <taxon>Bacillati</taxon>
        <taxon>Actinomycetota</taxon>
        <taxon>Nitriliruptoria</taxon>
        <taxon>Egibacterales</taxon>
        <taxon>Egibacteraceae</taxon>
        <taxon>Egibacter</taxon>
    </lineage>
</organism>